<feature type="short sequence motif" description="DGA/G" evidence="2">
    <location>
        <begin position="317"/>
        <end position="319"/>
    </location>
</feature>
<reference evidence="5" key="1">
    <citation type="journal article" date="2019" name="Int. J. Syst. Evol. Microbiol.">
        <title>The Global Catalogue of Microorganisms (GCM) 10K type strain sequencing project: providing services to taxonomists for standard genome sequencing and annotation.</title>
        <authorList>
            <consortium name="The Broad Institute Genomics Platform"/>
            <consortium name="The Broad Institute Genome Sequencing Center for Infectious Disease"/>
            <person name="Wu L."/>
            <person name="Ma J."/>
        </authorList>
    </citation>
    <scope>NUCLEOTIDE SEQUENCE [LARGE SCALE GENOMIC DNA]</scope>
    <source>
        <strain evidence="5">JCM 17630</strain>
    </source>
</reference>
<feature type="active site" description="Nucleophile" evidence="2">
    <location>
        <position position="67"/>
    </location>
</feature>
<keyword evidence="2" id="KW-0442">Lipid degradation</keyword>
<dbReference type="Pfam" id="PF01734">
    <property type="entry name" value="Patatin"/>
    <property type="match status" value="1"/>
</dbReference>
<dbReference type="EMBL" id="BAABCA010000002">
    <property type="protein sequence ID" value="GAA4233761.1"/>
    <property type="molecule type" value="Genomic_DNA"/>
</dbReference>
<comment type="caution">
    <text evidence="2">Lacks conserved residue(s) required for the propagation of feature annotation.</text>
</comment>
<dbReference type="PROSITE" id="PS51635">
    <property type="entry name" value="PNPLA"/>
    <property type="match status" value="1"/>
</dbReference>
<evidence type="ECO:0000313" key="4">
    <source>
        <dbReference type="EMBL" id="GAA4233761.1"/>
    </source>
</evidence>
<evidence type="ECO:0000256" key="2">
    <source>
        <dbReference type="PROSITE-ProRule" id="PRU01161"/>
    </source>
</evidence>
<dbReference type="InterPro" id="IPR016035">
    <property type="entry name" value="Acyl_Trfase/lysoPLipase"/>
</dbReference>
<keyword evidence="1 2" id="KW-0443">Lipid metabolism</keyword>
<organism evidence="4 5">
    <name type="scientific">Postechiella marina</name>
    <dbReference type="NCBI Taxonomy" id="943941"/>
    <lineage>
        <taxon>Bacteria</taxon>
        <taxon>Pseudomonadati</taxon>
        <taxon>Bacteroidota</taxon>
        <taxon>Flavobacteriia</taxon>
        <taxon>Flavobacteriales</taxon>
        <taxon>Flavobacteriaceae</taxon>
        <taxon>Postechiella</taxon>
    </lineage>
</organism>
<feature type="domain" description="PNPLA" evidence="3">
    <location>
        <begin position="12"/>
        <end position="330"/>
    </location>
</feature>
<feature type="short sequence motif" description="GXSXG" evidence="2">
    <location>
        <begin position="65"/>
        <end position="69"/>
    </location>
</feature>
<comment type="caution">
    <text evidence="4">The sequence shown here is derived from an EMBL/GenBank/DDBJ whole genome shotgun (WGS) entry which is preliminary data.</text>
</comment>
<dbReference type="SUPFAM" id="SSF52151">
    <property type="entry name" value="FabD/lysophospholipase-like"/>
    <property type="match status" value="1"/>
</dbReference>
<dbReference type="InterPro" id="IPR002641">
    <property type="entry name" value="PNPLA_dom"/>
</dbReference>
<evidence type="ECO:0000259" key="3">
    <source>
        <dbReference type="PROSITE" id="PS51635"/>
    </source>
</evidence>
<accession>A0ABP8C560</accession>
<sequence>MSKKSNTFHLGITMAGAVSAGAYTAGFMDYILEALSAWETAKKENKDNPNSNIPNHNVIIDAIGGASAGGMVSMITTLALCSGKIKPVKEVANTKTGNILYDSWVFLDDDDSLYNGSNKGKTTFEKMLSNTDIKSGKGAASLLNSTPIDRIAEKVFEQLPANTSQTNLPPYISKSLRVLLTVTSLRPLDYKVKFSKIKSKFLDATPGHRISNHDLVAHFKLNYNEDTDKNKYLPFQPLKLDVTNNSGKTLKSNRDFLINVTKATGAFPIGLAPRYFESDFPLEYVYNSLIERNSFSTKMDVELNINKKGNFQFTAVDGGAINNEPFDEVLRCLVANHGPEDATNPKYGTILIDPFPNFEDEKSAETPNYEKTSIMQIIGSLIPTILNQARNKQNDTYGTGLFKLMAFPRKLKLGTQKEVDHPPLATGGIGGFGGFIDIEFRKHDFFLGRKNAKNFLRGIMFMEYDKDDPKNLFNGVSDKAIKKFSKKIKQADGTKKIYMPIIPDVSKLKADDESNPSRYKIQDFPKFNKQGFKKLEQPIKNRVKAILKAELDGKVSGWIWSIGKSFVINKISKKMTKWIMETIEKDFAKRGM</sequence>
<proteinExistence type="predicted"/>
<evidence type="ECO:0000313" key="5">
    <source>
        <dbReference type="Proteomes" id="UP001501496"/>
    </source>
</evidence>
<keyword evidence="5" id="KW-1185">Reference proteome</keyword>
<keyword evidence="2" id="KW-0378">Hydrolase</keyword>
<dbReference type="Gene3D" id="3.40.1090.10">
    <property type="entry name" value="Cytosolic phospholipase A2 catalytic domain"/>
    <property type="match status" value="1"/>
</dbReference>
<feature type="active site" description="Proton acceptor" evidence="2">
    <location>
        <position position="317"/>
    </location>
</feature>
<dbReference type="RefSeq" id="WP_344787175.1">
    <property type="nucleotide sequence ID" value="NZ_BAABCA010000002.1"/>
</dbReference>
<name>A0ABP8C560_9FLAO</name>
<gene>
    <name evidence="4" type="ORF">GCM10022291_11630</name>
</gene>
<evidence type="ECO:0000256" key="1">
    <source>
        <dbReference type="ARBA" id="ARBA00023098"/>
    </source>
</evidence>
<protein>
    <submittedName>
        <fullName evidence="4">Patatin-like phospholipase family protein</fullName>
    </submittedName>
</protein>
<dbReference type="Proteomes" id="UP001501496">
    <property type="component" value="Unassembled WGS sequence"/>
</dbReference>